<evidence type="ECO:0000313" key="3">
    <source>
        <dbReference type="Proteomes" id="UP000001357"/>
    </source>
</evidence>
<name>A9V1W8_MONBE</name>
<evidence type="ECO:0000313" key="2">
    <source>
        <dbReference type="EMBL" id="EDQ88636.1"/>
    </source>
</evidence>
<dbReference type="KEGG" id="mbr:MONBRDRAFT_32820"/>
<dbReference type="RefSeq" id="XP_001746740.1">
    <property type="nucleotide sequence ID" value="XM_001746688.1"/>
</dbReference>
<feature type="compositionally biased region" description="Basic and acidic residues" evidence="1">
    <location>
        <begin position="137"/>
        <end position="153"/>
    </location>
</feature>
<gene>
    <name evidence="2" type="ORF">MONBRDRAFT_32820</name>
</gene>
<keyword evidence="3" id="KW-1185">Reference proteome</keyword>
<protein>
    <submittedName>
        <fullName evidence="2">Uncharacterized protein</fullName>
    </submittedName>
</protein>
<evidence type="ECO:0000256" key="1">
    <source>
        <dbReference type="SAM" id="MobiDB-lite"/>
    </source>
</evidence>
<dbReference type="GeneID" id="5891815"/>
<dbReference type="InParanoid" id="A9V1W8"/>
<feature type="region of interest" description="Disordered" evidence="1">
    <location>
        <begin position="121"/>
        <end position="153"/>
    </location>
</feature>
<dbReference type="AlphaFoldDB" id="A9V1W8"/>
<proteinExistence type="predicted"/>
<dbReference type="EMBL" id="CH991554">
    <property type="protein sequence ID" value="EDQ88636.1"/>
    <property type="molecule type" value="Genomic_DNA"/>
</dbReference>
<accession>A9V1W8</accession>
<organism evidence="2 3">
    <name type="scientific">Monosiga brevicollis</name>
    <name type="common">Choanoflagellate</name>
    <dbReference type="NCBI Taxonomy" id="81824"/>
    <lineage>
        <taxon>Eukaryota</taxon>
        <taxon>Choanoflagellata</taxon>
        <taxon>Craspedida</taxon>
        <taxon>Salpingoecidae</taxon>
        <taxon>Monosiga</taxon>
    </lineage>
</organism>
<dbReference type="Proteomes" id="UP000001357">
    <property type="component" value="Unassembled WGS sequence"/>
</dbReference>
<sequence>MSSRHRRELTSTQGQVWYCSHSCFGVNARERRVQLLPHHIVLRHVRSGRLSKDLPTHGQPIKVLLGNEIPSDIYYKPTQLPEQRFVVRVGHDRHYQFLATEGESATAWRDRLLKYYQQCQDGSCPEPEPAPQTVELSEQRQSRRELQGQTEHNEELLKTAVRQELRLVDANALPVAPSEDAAAAGAASVLQADEAQFQSMLERGVKEVKELESTFNVLGYRLNTWGYLGVTYGTSLGLSITLKPQPRKERPAPQEVIDEQKHSLFQRALLACLDRGNDMLEQIEDESMELVLVNISATGFGLDIPAITVGLTLADGRHAGKWGATNPERLQQEEHEGRTLWERIVDGTKDILHALCHPFSSLARPVLRTLVHELHEFRDYLDGTGLRVGTIAGHGGWLGITIGTYIGVSMTVVLLDELDDKEFDASKLSTFQRSLLGMMARAHRLATNATGDTAHPVMLRLAISGIGLAVPSMTVTAYLQKIDPEKPMDGHERLLSLPQSQPEATKSEEAAPSSELTTRYDDFVLEPSSSLLRSTTNAVKSVGEATRRAVLATGKAAAKVVGAIVSGVDAVAQEALDVAVSPITLVLGDIEKVEGSIIDLPLEFCKEFATITYGTQFGASLRLQEKPHTKLIEHLEKKLEAAKRTEAQAPKDETRASVNLIARNVRGVLRGIARVPVAAASLRERRAHVDMVSLNADGLGVGIPSFTTSVYFGYTASKQSGGGRKDALVAPFKTIKAGKDAREDPLDD</sequence>
<feature type="region of interest" description="Disordered" evidence="1">
    <location>
        <begin position="497"/>
        <end position="518"/>
    </location>
</feature>
<dbReference type="OMA" id="HELHEFR"/>
<reference evidence="2 3" key="1">
    <citation type="journal article" date="2008" name="Nature">
        <title>The genome of the choanoflagellate Monosiga brevicollis and the origin of metazoans.</title>
        <authorList>
            <consortium name="JGI Sequencing"/>
            <person name="King N."/>
            <person name="Westbrook M.J."/>
            <person name="Young S.L."/>
            <person name="Kuo A."/>
            <person name="Abedin M."/>
            <person name="Chapman J."/>
            <person name="Fairclough S."/>
            <person name="Hellsten U."/>
            <person name="Isogai Y."/>
            <person name="Letunic I."/>
            <person name="Marr M."/>
            <person name="Pincus D."/>
            <person name="Putnam N."/>
            <person name="Rokas A."/>
            <person name="Wright K.J."/>
            <person name="Zuzow R."/>
            <person name="Dirks W."/>
            <person name="Good M."/>
            <person name="Goodstein D."/>
            <person name="Lemons D."/>
            <person name="Li W."/>
            <person name="Lyons J.B."/>
            <person name="Morris A."/>
            <person name="Nichols S."/>
            <person name="Richter D.J."/>
            <person name="Salamov A."/>
            <person name="Bork P."/>
            <person name="Lim W.A."/>
            <person name="Manning G."/>
            <person name="Miller W.T."/>
            <person name="McGinnis W."/>
            <person name="Shapiro H."/>
            <person name="Tjian R."/>
            <person name="Grigoriev I.V."/>
            <person name="Rokhsar D."/>
        </authorList>
    </citation>
    <scope>NUCLEOTIDE SEQUENCE [LARGE SCALE GENOMIC DNA]</scope>
    <source>
        <strain evidence="3">MX1 / ATCC 50154</strain>
    </source>
</reference>